<dbReference type="InterPro" id="IPR055170">
    <property type="entry name" value="GFO_IDH_MocA-like_dom"/>
</dbReference>
<accession>A0AA88YRS7</accession>
<evidence type="ECO:0000256" key="10">
    <source>
        <dbReference type="ARBA" id="ARBA00049233"/>
    </source>
</evidence>
<dbReference type="GO" id="GO:0047837">
    <property type="term" value="F:D-xylose 1-dehydrogenase (NADP+) activity"/>
    <property type="evidence" value="ECO:0007669"/>
    <property type="project" value="UniProtKB-EC"/>
</dbReference>
<dbReference type="EMBL" id="VSWD01000003">
    <property type="protein sequence ID" value="KAK3105566.1"/>
    <property type="molecule type" value="Genomic_DNA"/>
</dbReference>
<evidence type="ECO:0000256" key="9">
    <source>
        <dbReference type="ARBA" id="ARBA00047423"/>
    </source>
</evidence>
<dbReference type="Pfam" id="PF22725">
    <property type="entry name" value="GFO_IDH_MocA_C3"/>
    <property type="match status" value="1"/>
</dbReference>
<dbReference type="InterPro" id="IPR050984">
    <property type="entry name" value="Gfo/Idh/MocA_domain"/>
</dbReference>
<dbReference type="PANTHER" id="PTHR22604:SF105">
    <property type="entry name" value="TRANS-1,2-DIHYDROBENZENE-1,2-DIOL DEHYDROGENASE"/>
    <property type="match status" value="1"/>
</dbReference>
<comment type="similarity">
    <text evidence="1">Belongs to the Gfo/Idh/MocA family.</text>
</comment>
<sequence>MGIQNAYGSYEELAQDPDIDIVYIGTIQSTHLPLSKLMLNAGKHVLCEKPMCLNTDQVKEIFQLSKEKHKFFVEGVWSRSFEIYQRIKEEIQSGAIGDIQLVTASICLPLEATLKSFDKGDGCLHSIGLYTVQFANWICDNEMPKSIYAVGSLNDAGESN</sequence>
<evidence type="ECO:0000313" key="14">
    <source>
        <dbReference type="Proteomes" id="UP001186944"/>
    </source>
</evidence>
<evidence type="ECO:0000256" key="3">
    <source>
        <dbReference type="ARBA" id="ARBA00038853"/>
    </source>
</evidence>
<dbReference type="GO" id="GO:0047115">
    <property type="term" value="F:trans-1,2-dihydrobenzene-1,2-diol dehydrogenase activity"/>
    <property type="evidence" value="ECO:0007669"/>
    <property type="project" value="UniProtKB-EC"/>
</dbReference>
<dbReference type="AlphaFoldDB" id="A0AA88YRS7"/>
<protein>
    <recommendedName>
        <fullName evidence="5">Trans-1,2-dihydrobenzene-1,2-diol dehydrogenase</fullName>
        <ecNumber evidence="4">1.1.1.179</ecNumber>
        <ecNumber evidence="3">1.3.1.20</ecNumber>
    </recommendedName>
    <alternativeName>
        <fullName evidence="8">D-xylose 1-dehydrogenase</fullName>
    </alternativeName>
    <alternativeName>
        <fullName evidence="7">D-xylose-NADP dehydrogenase</fullName>
    </alternativeName>
    <alternativeName>
        <fullName evidence="6">Dimeric dihydrodiol dehydrogenase</fullName>
    </alternativeName>
</protein>
<dbReference type="SUPFAM" id="SSF51735">
    <property type="entry name" value="NAD(P)-binding Rossmann-fold domains"/>
    <property type="match status" value="1"/>
</dbReference>
<comment type="catalytic activity">
    <reaction evidence="10">
        <text>D-xylose + NADP(+) = D-xylono-1,5-lactone + NADPH + H(+)</text>
        <dbReference type="Rhea" id="RHEA:22000"/>
        <dbReference type="ChEBI" id="CHEBI:15378"/>
        <dbReference type="ChEBI" id="CHEBI:15867"/>
        <dbReference type="ChEBI" id="CHEBI:53455"/>
        <dbReference type="ChEBI" id="CHEBI:57783"/>
        <dbReference type="ChEBI" id="CHEBI:58349"/>
        <dbReference type="EC" id="1.1.1.179"/>
    </reaction>
</comment>
<dbReference type="Gene3D" id="3.40.50.720">
    <property type="entry name" value="NAD(P)-binding Rossmann-like Domain"/>
    <property type="match status" value="1"/>
</dbReference>
<dbReference type="Gene3D" id="3.30.360.10">
    <property type="entry name" value="Dihydrodipicolinate Reductase, domain 2"/>
    <property type="match status" value="1"/>
</dbReference>
<dbReference type="Proteomes" id="UP001186944">
    <property type="component" value="Unassembled WGS sequence"/>
</dbReference>
<keyword evidence="14" id="KW-1185">Reference proteome</keyword>
<keyword evidence="2" id="KW-0560">Oxidoreductase</keyword>
<reference evidence="13" key="1">
    <citation type="submission" date="2019-08" db="EMBL/GenBank/DDBJ databases">
        <title>The improved chromosome-level genome for the pearl oyster Pinctada fucata martensii using PacBio sequencing and Hi-C.</title>
        <authorList>
            <person name="Zheng Z."/>
        </authorList>
    </citation>
    <scope>NUCLEOTIDE SEQUENCE</scope>
    <source>
        <strain evidence="13">ZZ-2019</strain>
        <tissue evidence="13">Adductor muscle</tissue>
    </source>
</reference>
<dbReference type="InterPro" id="IPR036291">
    <property type="entry name" value="NAD(P)-bd_dom_sf"/>
</dbReference>
<dbReference type="GO" id="GO:0000166">
    <property type="term" value="F:nucleotide binding"/>
    <property type="evidence" value="ECO:0007669"/>
    <property type="project" value="InterPro"/>
</dbReference>
<comment type="caution">
    <text evidence="13">The sequence shown here is derived from an EMBL/GenBank/DDBJ whole genome shotgun (WGS) entry which is preliminary data.</text>
</comment>
<evidence type="ECO:0000256" key="8">
    <source>
        <dbReference type="ARBA" id="ARBA00043025"/>
    </source>
</evidence>
<dbReference type="Pfam" id="PF01408">
    <property type="entry name" value="GFO_IDH_MocA"/>
    <property type="match status" value="1"/>
</dbReference>
<gene>
    <name evidence="13" type="ORF">FSP39_000632</name>
</gene>
<evidence type="ECO:0000256" key="2">
    <source>
        <dbReference type="ARBA" id="ARBA00023002"/>
    </source>
</evidence>
<comment type="catalytic activity">
    <reaction evidence="9">
        <text>(1R,2R)-1,2-dihydrobenzene-1,2-diol + NADP(+) = catechol + NADPH + H(+)</text>
        <dbReference type="Rhea" id="RHEA:16729"/>
        <dbReference type="ChEBI" id="CHEBI:10702"/>
        <dbReference type="ChEBI" id="CHEBI:15378"/>
        <dbReference type="ChEBI" id="CHEBI:18135"/>
        <dbReference type="ChEBI" id="CHEBI:57783"/>
        <dbReference type="ChEBI" id="CHEBI:58349"/>
        <dbReference type="EC" id="1.3.1.20"/>
    </reaction>
</comment>
<dbReference type="PANTHER" id="PTHR22604">
    <property type="entry name" value="OXIDOREDUCTASES"/>
    <property type="match status" value="1"/>
</dbReference>
<evidence type="ECO:0000256" key="1">
    <source>
        <dbReference type="ARBA" id="ARBA00010928"/>
    </source>
</evidence>
<evidence type="ECO:0000256" key="7">
    <source>
        <dbReference type="ARBA" id="ARBA00042988"/>
    </source>
</evidence>
<evidence type="ECO:0000313" key="13">
    <source>
        <dbReference type="EMBL" id="KAK3105566.1"/>
    </source>
</evidence>
<evidence type="ECO:0000256" key="5">
    <source>
        <dbReference type="ARBA" id="ARBA00040603"/>
    </source>
</evidence>
<dbReference type="InterPro" id="IPR000683">
    <property type="entry name" value="Gfo/Idh/MocA-like_OxRdtase_N"/>
</dbReference>
<dbReference type="EC" id="1.1.1.179" evidence="4"/>
<feature type="domain" description="Gfo/Idh/MocA-like oxidoreductase N-terminal" evidence="11">
    <location>
        <begin position="6"/>
        <end position="73"/>
    </location>
</feature>
<evidence type="ECO:0000259" key="11">
    <source>
        <dbReference type="Pfam" id="PF01408"/>
    </source>
</evidence>
<feature type="domain" description="GFO/IDH/MocA-like oxidoreductase" evidence="12">
    <location>
        <begin position="84"/>
        <end position="152"/>
    </location>
</feature>
<proteinExistence type="inferred from homology"/>
<name>A0AA88YRS7_PINIB</name>
<organism evidence="13 14">
    <name type="scientific">Pinctada imbricata</name>
    <name type="common">Atlantic pearl-oyster</name>
    <name type="synonym">Pinctada martensii</name>
    <dbReference type="NCBI Taxonomy" id="66713"/>
    <lineage>
        <taxon>Eukaryota</taxon>
        <taxon>Metazoa</taxon>
        <taxon>Spiralia</taxon>
        <taxon>Lophotrochozoa</taxon>
        <taxon>Mollusca</taxon>
        <taxon>Bivalvia</taxon>
        <taxon>Autobranchia</taxon>
        <taxon>Pteriomorphia</taxon>
        <taxon>Pterioida</taxon>
        <taxon>Pterioidea</taxon>
        <taxon>Pteriidae</taxon>
        <taxon>Pinctada</taxon>
    </lineage>
</organism>
<evidence type="ECO:0000256" key="6">
    <source>
        <dbReference type="ARBA" id="ARBA00042926"/>
    </source>
</evidence>
<dbReference type="EC" id="1.3.1.20" evidence="3"/>
<evidence type="ECO:0000259" key="12">
    <source>
        <dbReference type="Pfam" id="PF22725"/>
    </source>
</evidence>
<evidence type="ECO:0000256" key="4">
    <source>
        <dbReference type="ARBA" id="ARBA00038984"/>
    </source>
</evidence>